<name>A0A645GS21_9ZZZZ</name>
<gene>
    <name evidence="1" type="ORF">SDC9_176518</name>
</gene>
<organism evidence="1">
    <name type="scientific">bioreactor metagenome</name>
    <dbReference type="NCBI Taxonomy" id="1076179"/>
    <lineage>
        <taxon>unclassified sequences</taxon>
        <taxon>metagenomes</taxon>
        <taxon>ecological metagenomes</taxon>
    </lineage>
</organism>
<protein>
    <submittedName>
        <fullName evidence="1">Uncharacterized protein</fullName>
    </submittedName>
</protein>
<comment type="caution">
    <text evidence="1">The sequence shown here is derived from an EMBL/GenBank/DDBJ whole genome shotgun (WGS) entry which is preliminary data.</text>
</comment>
<sequence length="92" mass="9964">MDAVFARLIAGGGHHPAATRVAADHQRQPGEARIVANLHRREKRVHVNMDDFPHGAESPRLYLESTVTTGRWSLEAGSSTTKCSFTLKASAG</sequence>
<proteinExistence type="predicted"/>
<accession>A0A645GS21</accession>
<evidence type="ECO:0000313" key="1">
    <source>
        <dbReference type="EMBL" id="MPN29070.1"/>
    </source>
</evidence>
<dbReference type="AlphaFoldDB" id="A0A645GS21"/>
<reference evidence="1" key="1">
    <citation type="submission" date="2019-08" db="EMBL/GenBank/DDBJ databases">
        <authorList>
            <person name="Kucharzyk K."/>
            <person name="Murdoch R.W."/>
            <person name="Higgins S."/>
            <person name="Loffler F."/>
        </authorList>
    </citation>
    <scope>NUCLEOTIDE SEQUENCE</scope>
</reference>
<dbReference type="EMBL" id="VSSQ01079598">
    <property type="protein sequence ID" value="MPN29070.1"/>
    <property type="molecule type" value="Genomic_DNA"/>
</dbReference>